<gene>
    <name evidence="10" type="ORF">ACFOW1_09875</name>
</gene>
<evidence type="ECO:0000256" key="6">
    <source>
        <dbReference type="ARBA" id="ARBA00022777"/>
    </source>
</evidence>
<keyword evidence="8" id="KW-0472">Membrane</keyword>
<keyword evidence="6 10" id="KW-0418">Kinase</keyword>
<dbReference type="InterPro" id="IPR003661">
    <property type="entry name" value="HisK_dim/P_dom"/>
</dbReference>
<dbReference type="PANTHER" id="PTHR45436:SF5">
    <property type="entry name" value="SENSOR HISTIDINE KINASE TRCS"/>
    <property type="match status" value="1"/>
</dbReference>
<dbReference type="SMART" id="SM00388">
    <property type="entry name" value="HisKA"/>
    <property type="match status" value="1"/>
</dbReference>
<dbReference type="SUPFAM" id="SSF47384">
    <property type="entry name" value="Homodimeric domain of signal transducing histidine kinase"/>
    <property type="match status" value="1"/>
</dbReference>
<evidence type="ECO:0000259" key="9">
    <source>
        <dbReference type="PROSITE" id="PS50109"/>
    </source>
</evidence>
<dbReference type="CDD" id="cd00082">
    <property type="entry name" value="HisKA"/>
    <property type="match status" value="1"/>
</dbReference>
<dbReference type="InterPro" id="IPR003594">
    <property type="entry name" value="HATPase_dom"/>
</dbReference>
<dbReference type="InterPro" id="IPR050428">
    <property type="entry name" value="TCS_sensor_his_kinase"/>
</dbReference>
<feature type="domain" description="Histidine kinase" evidence="9">
    <location>
        <begin position="217"/>
        <end position="418"/>
    </location>
</feature>
<dbReference type="EMBL" id="JBHSDC010000019">
    <property type="protein sequence ID" value="MFC4232199.1"/>
    <property type="molecule type" value="Genomic_DNA"/>
</dbReference>
<evidence type="ECO:0000256" key="4">
    <source>
        <dbReference type="ARBA" id="ARBA00022679"/>
    </source>
</evidence>
<comment type="caution">
    <text evidence="10">The sequence shown here is derived from an EMBL/GenBank/DDBJ whole genome shotgun (WGS) entry which is preliminary data.</text>
</comment>
<reference evidence="11" key="1">
    <citation type="journal article" date="2019" name="Int. J. Syst. Evol. Microbiol.">
        <title>The Global Catalogue of Microorganisms (GCM) 10K type strain sequencing project: providing services to taxonomists for standard genome sequencing and annotation.</title>
        <authorList>
            <consortium name="The Broad Institute Genomics Platform"/>
            <consortium name="The Broad Institute Genome Sequencing Center for Infectious Disease"/>
            <person name="Wu L."/>
            <person name="Ma J."/>
        </authorList>
    </citation>
    <scope>NUCLEOTIDE SEQUENCE [LARGE SCALE GENOMIC DNA]</scope>
    <source>
        <strain evidence="11">CECT 8010</strain>
    </source>
</reference>
<dbReference type="PANTHER" id="PTHR45436">
    <property type="entry name" value="SENSOR HISTIDINE KINASE YKOH"/>
    <property type="match status" value="1"/>
</dbReference>
<feature type="transmembrane region" description="Helical" evidence="8">
    <location>
        <begin position="128"/>
        <end position="150"/>
    </location>
</feature>
<dbReference type="GO" id="GO:0016301">
    <property type="term" value="F:kinase activity"/>
    <property type="evidence" value="ECO:0007669"/>
    <property type="project" value="UniProtKB-KW"/>
</dbReference>
<evidence type="ECO:0000256" key="5">
    <source>
        <dbReference type="ARBA" id="ARBA00022692"/>
    </source>
</evidence>
<keyword evidence="3" id="KW-0597">Phosphoprotein</keyword>
<feature type="transmembrane region" description="Helical" evidence="8">
    <location>
        <begin position="12"/>
        <end position="35"/>
    </location>
</feature>
<dbReference type="InterPro" id="IPR036097">
    <property type="entry name" value="HisK_dim/P_sf"/>
</dbReference>
<evidence type="ECO:0000256" key="2">
    <source>
        <dbReference type="ARBA" id="ARBA00012438"/>
    </source>
</evidence>
<evidence type="ECO:0000313" key="11">
    <source>
        <dbReference type="Proteomes" id="UP001595906"/>
    </source>
</evidence>
<dbReference type="Gene3D" id="1.10.287.130">
    <property type="match status" value="1"/>
</dbReference>
<evidence type="ECO:0000256" key="3">
    <source>
        <dbReference type="ARBA" id="ARBA00022553"/>
    </source>
</evidence>
<evidence type="ECO:0000256" key="7">
    <source>
        <dbReference type="ARBA" id="ARBA00022989"/>
    </source>
</evidence>
<keyword evidence="11" id="KW-1185">Reference proteome</keyword>
<proteinExistence type="predicted"/>
<dbReference type="Gene3D" id="3.30.565.10">
    <property type="entry name" value="Histidine kinase-like ATPase, C-terminal domain"/>
    <property type="match status" value="1"/>
</dbReference>
<evidence type="ECO:0000256" key="1">
    <source>
        <dbReference type="ARBA" id="ARBA00000085"/>
    </source>
</evidence>
<name>A0ABV8PYY3_9BACT</name>
<dbReference type="PROSITE" id="PS50109">
    <property type="entry name" value="HIS_KIN"/>
    <property type="match status" value="1"/>
</dbReference>
<organism evidence="10 11">
    <name type="scientific">Parasediminibacterium paludis</name>
    <dbReference type="NCBI Taxonomy" id="908966"/>
    <lineage>
        <taxon>Bacteria</taxon>
        <taxon>Pseudomonadati</taxon>
        <taxon>Bacteroidota</taxon>
        <taxon>Chitinophagia</taxon>
        <taxon>Chitinophagales</taxon>
        <taxon>Chitinophagaceae</taxon>
        <taxon>Parasediminibacterium</taxon>
    </lineage>
</organism>
<evidence type="ECO:0000256" key="8">
    <source>
        <dbReference type="SAM" id="Phobius"/>
    </source>
</evidence>
<dbReference type="RefSeq" id="WP_379013963.1">
    <property type="nucleotide sequence ID" value="NZ_JBHSDC010000019.1"/>
</dbReference>
<keyword evidence="5 8" id="KW-0812">Transmembrane</keyword>
<accession>A0ABV8PYY3</accession>
<dbReference type="PROSITE" id="PS51257">
    <property type="entry name" value="PROKAR_LIPOPROTEIN"/>
    <property type="match status" value="1"/>
</dbReference>
<dbReference type="Pfam" id="PF02518">
    <property type="entry name" value="HATPase_c"/>
    <property type="match status" value="1"/>
</dbReference>
<dbReference type="Proteomes" id="UP001595906">
    <property type="component" value="Unassembled WGS sequence"/>
</dbReference>
<evidence type="ECO:0000313" key="10">
    <source>
        <dbReference type="EMBL" id="MFC4232199.1"/>
    </source>
</evidence>
<keyword evidence="7 8" id="KW-1133">Transmembrane helix</keyword>
<dbReference type="Pfam" id="PF00512">
    <property type="entry name" value="HisKA"/>
    <property type="match status" value="1"/>
</dbReference>
<comment type="catalytic activity">
    <reaction evidence="1">
        <text>ATP + protein L-histidine = ADP + protein N-phospho-L-histidine.</text>
        <dbReference type="EC" id="2.7.13.3"/>
    </reaction>
</comment>
<keyword evidence="4" id="KW-0808">Transferase</keyword>
<dbReference type="SUPFAM" id="SSF55874">
    <property type="entry name" value="ATPase domain of HSP90 chaperone/DNA topoisomerase II/histidine kinase"/>
    <property type="match status" value="1"/>
</dbReference>
<protein>
    <recommendedName>
        <fullName evidence="2">histidine kinase</fullName>
        <ecNumber evidence="2">2.7.13.3</ecNumber>
    </recommendedName>
</protein>
<dbReference type="InterPro" id="IPR036890">
    <property type="entry name" value="HATPase_C_sf"/>
</dbReference>
<dbReference type="EC" id="2.7.13.3" evidence="2"/>
<dbReference type="InterPro" id="IPR005467">
    <property type="entry name" value="His_kinase_dom"/>
</dbReference>
<sequence>MKLSTKYNRINIISSILIFLVGCLVFYFVLSYVLIRQLDKSLRSERTEILLYTKEHTELPEIVNTTEQQIRFEPSTTFISKPIFASKKIWVPREKEFELLRTLTFGINVGGKNYTAIVTKSQVEAEELLKLMIVIATIMIGITIIANFTINRIILKKLWQPFYCTVANISAFQLSKKQALQLPVTKIEEFDLLNSSFNTMAKTVVTEYDTLKEFTSNAAHEMQTPLAVIANTTDALMQDDMVLENHHQSIAIIEQSVSKLSKLHQSLLLLAKIENQHFSLTETVHWHDLIAQKLQELQELITAQKIHLHTHIEPQSTQFHTHLADIIISNLLNNAIRYNIQNGSISVQVMNNQLVVSNTSLLPDLDASKVGNRFYRHPATKLNGNGLGLSIIKQICEVANYRFQYSYIAQQHIFTISF</sequence>